<reference evidence="5 6" key="1">
    <citation type="journal article" date="2020" name="Nature">
        <title>Six reference-quality genomes reveal evolution of bat adaptations.</title>
        <authorList>
            <person name="Jebb D."/>
            <person name="Huang Z."/>
            <person name="Pippel M."/>
            <person name="Hughes G.M."/>
            <person name="Lavrichenko K."/>
            <person name="Devanna P."/>
            <person name="Winkler S."/>
            <person name="Jermiin L.S."/>
            <person name="Skirmuntt E.C."/>
            <person name="Katzourakis A."/>
            <person name="Burkitt-Gray L."/>
            <person name="Ray D.A."/>
            <person name="Sullivan K.A.M."/>
            <person name="Roscito J.G."/>
            <person name="Kirilenko B.M."/>
            <person name="Davalos L.M."/>
            <person name="Corthals A.P."/>
            <person name="Power M.L."/>
            <person name="Jones G."/>
            <person name="Ransome R.D."/>
            <person name="Dechmann D.K.N."/>
            <person name="Locatelli A.G."/>
            <person name="Puechmaille S.J."/>
            <person name="Fedrigo O."/>
            <person name="Jarvis E.D."/>
            <person name="Hiller M."/>
            <person name="Vernes S.C."/>
            <person name="Myers E.W."/>
            <person name="Teeling E.C."/>
        </authorList>
    </citation>
    <scope>NUCLEOTIDE SEQUENCE [LARGE SCALE GENOMIC DNA]</scope>
    <source>
        <strain evidence="5">MRouAeg1</strain>
        <tissue evidence="5">Muscle</tissue>
    </source>
</reference>
<dbReference type="EMBL" id="JACASE010000004">
    <property type="protein sequence ID" value="KAF6475792.1"/>
    <property type="molecule type" value="Genomic_DNA"/>
</dbReference>
<dbReference type="Pfam" id="PF17781">
    <property type="entry name" value="RPN1_RPN2_N"/>
    <property type="match status" value="1"/>
</dbReference>
<dbReference type="PANTHER" id="PTHR10943:SF1">
    <property type="entry name" value="26S PROTEASOME NON-ATPASE REGULATORY SUBUNIT 2"/>
    <property type="match status" value="1"/>
</dbReference>
<dbReference type="InterPro" id="IPR040892">
    <property type="entry name" value="RPN1_N"/>
</dbReference>
<dbReference type="GO" id="GO:0034515">
    <property type="term" value="C:proteasome storage granule"/>
    <property type="evidence" value="ECO:0007669"/>
    <property type="project" value="TreeGrafter"/>
</dbReference>
<dbReference type="GO" id="GO:0043161">
    <property type="term" value="P:proteasome-mediated ubiquitin-dependent protein catabolic process"/>
    <property type="evidence" value="ECO:0007669"/>
    <property type="project" value="TreeGrafter"/>
</dbReference>
<evidence type="ECO:0000313" key="5">
    <source>
        <dbReference type="EMBL" id="KAF6475792.1"/>
    </source>
</evidence>
<keyword evidence="1" id="KW-0677">Repeat</keyword>
<evidence type="ECO:0000256" key="1">
    <source>
        <dbReference type="ARBA" id="ARBA00022737"/>
    </source>
</evidence>
<dbReference type="GO" id="GO:0005634">
    <property type="term" value="C:nucleus"/>
    <property type="evidence" value="ECO:0007669"/>
    <property type="project" value="TreeGrafter"/>
</dbReference>
<protein>
    <submittedName>
        <fullName evidence="5">Proteasome 26S subunit, non-ATPase 2</fullName>
    </submittedName>
</protein>
<dbReference type="PANTHER" id="PTHR10943">
    <property type="entry name" value="26S PROTEASOME NON-ATPASE REGULATORY SUBUNIT"/>
    <property type="match status" value="1"/>
</dbReference>
<evidence type="ECO:0000259" key="4">
    <source>
        <dbReference type="Pfam" id="PF18051"/>
    </source>
</evidence>
<evidence type="ECO:0000313" key="6">
    <source>
        <dbReference type="Proteomes" id="UP000593571"/>
    </source>
</evidence>
<evidence type="ECO:0000256" key="2">
    <source>
        <dbReference type="SAM" id="MobiDB-lite"/>
    </source>
</evidence>
<comment type="caution">
    <text evidence="5">The sequence shown here is derived from an EMBL/GenBank/DDBJ whole genome shotgun (WGS) entry which is preliminary data.</text>
</comment>
<keyword evidence="6" id="KW-1185">Reference proteome</keyword>
<dbReference type="Proteomes" id="UP000593571">
    <property type="component" value="Unassembled WGS sequence"/>
</dbReference>
<dbReference type="GO" id="GO:0008540">
    <property type="term" value="C:proteasome regulatory particle, base subcomplex"/>
    <property type="evidence" value="ECO:0007669"/>
    <property type="project" value="TreeGrafter"/>
</dbReference>
<proteinExistence type="predicted"/>
<name>A0A7J8HVN9_ROUAE</name>
<dbReference type="Pfam" id="PF18051">
    <property type="entry name" value="RPN1_C"/>
    <property type="match status" value="1"/>
</dbReference>
<organism evidence="5 6">
    <name type="scientific">Rousettus aegyptiacus</name>
    <name type="common">Egyptian fruit bat</name>
    <name type="synonym">Pteropus aegyptiacus</name>
    <dbReference type="NCBI Taxonomy" id="9407"/>
    <lineage>
        <taxon>Eukaryota</taxon>
        <taxon>Metazoa</taxon>
        <taxon>Chordata</taxon>
        <taxon>Craniata</taxon>
        <taxon>Vertebrata</taxon>
        <taxon>Euteleostomi</taxon>
        <taxon>Mammalia</taxon>
        <taxon>Eutheria</taxon>
        <taxon>Laurasiatheria</taxon>
        <taxon>Chiroptera</taxon>
        <taxon>Yinpterochiroptera</taxon>
        <taxon>Pteropodoidea</taxon>
        <taxon>Pteropodidae</taxon>
        <taxon>Rousettinae</taxon>
        <taxon>Rousettus</taxon>
    </lineage>
</organism>
<feature type="compositionally biased region" description="Basic and acidic residues" evidence="2">
    <location>
        <begin position="24"/>
        <end position="52"/>
    </location>
</feature>
<accession>A0A7J8HVN9</accession>
<feature type="domain" description="RPN1 N-terminal" evidence="3">
    <location>
        <begin position="56"/>
        <end position="220"/>
    </location>
</feature>
<sequence length="295" mass="33227">MEEGGRDKASLQPQQPPATAPGGADEKPGGKERRDVGDKDKEQELSEEDKQLQDELEMLVERLGEKDTSLYRPALEELRRQIRSSTTSMTSVPKPLKFLRPHYGKLKEIYENMAPGENKRFAADIISVLAMTMSGDRECLKYRLVGSQEELASWGHEYVRHLAGEVAKEWQELDDAEKTQREPLLTLVKEIVPYNMAHNAEHEACDLLMEIEQVDMLVTFDEELRPLPVSVRVGQAVDVVGQAGKPKTITGFQTHTTPVLLAHGERAELATEQFLPVTPILEGFVILRKNPNYDL</sequence>
<dbReference type="InterPro" id="IPR041433">
    <property type="entry name" value="RPN1_C"/>
</dbReference>
<gene>
    <name evidence="5" type="ORF">HJG63_016067</name>
</gene>
<feature type="region of interest" description="Disordered" evidence="2">
    <location>
        <begin position="1"/>
        <end position="52"/>
    </location>
</feature>
<keyword evidence="5" id="KW-0647">Proteasome</keyword>
<evidence type="ECO:0000259" key="3">
    <source>
        <dbReference type="Pfam" id="PF17781"/>
    </source>
</evidence>
<dbReference type="AlphaFoldDB" id="A0A7J8HVN9"/>
<feature type="domain" description="26S proteasome non-ATPase regulatory subunit RPN1 C-terminal" evidence="4">
    <location>
        <begin position="240"/>
        <end position="293"/>
    </location>
</feature>